<proteinExistence type="predicted"/>
<dbReference type="AlphaFoldDB" id="A0AAN9EN46"/>
<feature type="compositionally biased region" description="Basic and acidic residues" evidence="1">
    <location>
        <begin position="54"/>
        <end position="67"/>
    </location>
</feature>
<protein>
    <submittedName>
        <fullName evidence="2">Uncharacterized protein</fullName>
    </submittedName>
</protein>
<feature type="region of interest" description="Disordered" evidence="1">
    <location>
        <begin position="50"/>
        <end position="108"/>
    </location>
</feature>
<evidence type="ECO:0000313" key="3">
    <source>
        <dbReference type="Proteomes" id="UP001372338"/>
    </source>
</evidence>
<dbReference type="Proteomes" id="UP001372338">
    <property type="component" value="Unassembled WGS sequence"/>
</dbReference>
<accession>A0AAN9EN46</accession>
<feature type="region of interest" description="Disordered" evidence="1">
    <location>
        <begin position="1"/>
        <end position="31"/>
    </location>
</feature>
<gene>
    <name evidence="2" type="ORF">RIF29_26844</name>
</gene>
<name>A0AAN9EN46_CROPI</name>
<reference evidence="2 3" key="1">
    <citation type="submission" date="2024-01" db="EMBL/GenBank/DDBJ databases">
        <title>The genomes of 5 underutilized Papilionoideae crops provide insights into root nodulation and disease resistanc.</title>
        <authorList>
            <person name="Yuan L."/>
        </authorList>
    </citation>
    <scope>NUCLEOTIDE SEQUENCE [LARGE SCALE GENOMIC DNA]</scope>
    <source>
        <strain evidence="2">ZHUSHIDOU_FW_LH</strain>
        <tissue evidence="2">Leaf</tissue>
    </source>
</reference>
<evidence type="ECO:0000313" key="2">
    <source>
        <dbReference type="EMBL" id="KAK7260627.1"/>
    </source>
</evidence>
<evidence type="ECO:0000256" key="1">
    <source>
        <dbReference type="SAM" id="MobiDB-lite"/>
    </source>
</evidence>
<feature type="compositionally biased region" description="Gly residues" evidence="1">
    <location>
        <begin position="68"/>
        <end position="97"/>
    </location>
</feature>
<comment type="caution">
    <text evidence="2">The sequence shown here is derived from an EMBL/GenBank/DDBJ whole genome shotgun (WGS) entry which is preliminary data.</text>
</comment>
<keyword evidence="3" id="KW-1185">Reference proteome</keyword>
<organism evidence="2 3">
    <name type="scientific">Crotalaria pallida</name>
    <name type="common">Smooth rattlebox</name>
    <name type="synonym">Crotalaria striata</name>
    <dbReference type="NCBI Taxonomy" id="3830"/>
    <lineage>
        <taxon>Eukaryota</taxon>
        <taxon>Viridiplantae</taxon>
        <taxon>Streptophyta</taxon>
        <taxon>Embryophyta</taxon>
        <taxon>Tracheophyta</taxon>
        <taxon>Spermatophyta</taxon>
        <taxon>Magnoliopsida</taxon>
        <taxon>eudicotyledons</taxon>
        <taxon>Gunneridae</taxon>
        <taxon>Pentapetalae</taxon>
        <taxon>rosids</taxon>
        <taxon>fabids</taxon>
        <taxon>Fabales</taxon>
        <taxon>Fabaceae</taxon>
        <taxon>Papilionoideae</taxon>
        <taxon>50 kb inversion clade</taxon>
        <taxon>genistoids sensu lato</taxon>
        <taxon>core genistoids</taxon>
        <taxon>Crotalarieae</taxon>
        <taxon>Crotalaria</taxon>
    </lineage>
</organism>
<sequence length="108" mass="10749">MPSPAATYGRGAPSPYDAPPIPYSAGRGAPNAFGSASIPLVSPFIPPSVSFNTDRVRFGDRRDDLGRHGGGGGRGRGDGGDGGFGSGRGGGRGGSQGFRGESFGEGHV</sequence>
<dbReference type="EMBL" id="JAYWIO010000005">
    <property type="protein sequence ID" value="KAK7260627.1"/>
    <property type="molecule type" value="Genomic_DNA"/>
</dbReference>